<feature type="transmembrane region" description="Helical" evidence="2">
    <location>
        <begin position="257"/>
        <end position="280"/>
    </location>
</feature>
<feature type="compositionally biased region" description="Basic residues" evidence="1">
    <location>
        <begin position="322"/>
        <end position="332"/>
    </location>
</feature>
<dbReference type="KEGG" id="sbat:G4Z16_19890"/>
<dbReference type="AlphaFoldDB" id="A0A7T1T8C7"/>
<gene>
    <name evidence="3" type="ORF">G4Z16_19890</name>
</gene>
<keyword evidence="2" id="KW-0812">Transmembrane</keyword>
<keyword evidence="2" id="KW-1133">Transmembrane helix</keyword>
<feature type="region of interest" description="Disordered" evidence="1">
    <location>
        <begin position="295"/>
        <end position="332"/>
    </location>
</feature>
<keyword evidence="2" id="KW-0472">Membrane</keyword>
<dbReference type="EMBL" id="CP048882">
    <property type="protein sequence ID" value="QPP08281.1"/>
    <property type="molecule type" value="Genomic_DNA"/>
</dbReference>
<sequence length="332" mass="36761">MQSQIDALGELSETDQKVEGKANLHLEAAREQVEHKGYLNKLLHRHTSTDVIAAMTNIREAEVELTRLLQGEDLRSRVPRILTHAREHLSPDDPQRRLLEKEWGTTEEGRRRLPAGTEGIAAETLHAANKVEERERIRLRSFTHILICSITVMSLIAVGFGIWAVVDPNVANLFCFPDQRRIVPRICPIGRHRAAGSDVFLIEFMGMFAAALAGAASLKTMRGNSSPYHVSILLLLLRLPVGAMTAVLGILLVSGAFFPGLTSLDASAQIIAWAAAFGILQEPVTRAVDRTGRSFLDELTPPEAAKTRPGADQRRHEPEAHGRRKKRIVGRR</sequence>
<protein>
    <submittedName>
        <fullName evidence="3">Uncharacterized protein</fullName>
    </submittedName>
</protein>
<reference evidence="4" key="1">
    <citation type="submission" date="2020-02" db="EMBL/GenBank/DDBJ databases">
        <title>Streptomyces sp. ASO4wet.</title>
        <authorList>
            <person name="Risdian C."/>
            <person name="Landwehr W."/>
            <person name="Schupp P."/>
            <person name="Wink J."/>
        </authorList>
    </citation>
    <scope>NUCLEOTIDE SEQUENCE [LARGE SCALE GENOMIC DNA]</scope>
    <source>
        <strain evidence="4">ASO4wet</strain>
    </source>
</reference>
<evidence type="ECO:0000313" key="4">
    <source>
        <dbReference type="Proteomes" id="UP000595046"/>
    </source>
</evidence>
<organism evidence="3 4">
    <name type="scientific">Streptomyces bathyalis</name>
    <dbReference type="NCBI Taxonomy" id="2710756"/>
    <lineage>
        <taxon>Bacteria</taxon>
        <taxon>Bacillati</taxon>
        <taxon>Actinomycetota</taxon>
        <taxon>Actinomycetes</taxon>
        <taxon>Kitasatosporales</taxon>
        <taxon>Streptomycetaceae</taxon>
        <taxon>Streptomyces</taxon>
    </lineage>
</organism>
<keyword evidence="4" id="KW-1185">Reference proteome</keyword>
<feature type="compositionally biased region" description="Basic and acidic residues" evidence="1">
    <location>
        <begin position="305"/>
        <end position="321"/>
    </location>
</feature>
<feature type="transmembrane region" description="Helical" evidence="2">
    <location>
        <begin position="144"/>
        <end position="166"/>
    </location>
</feature>
<proteinExistence type="predicted"/>
<name>A0A7T1T8C7_9ACTN</name>
<feature type="transmembrane region" description="Helical" evidence="2">
    <location>
        <begin position="230"/>
        <end position="251"/>
    </location>
</feature>
<evidence type="ECO:0000256" key="2">
    <source>
        <dbReference type="SAM" id="Phobius"/>
    </source>
</evidence>
<evidence type="ECO:0000313" key="3">
    <source>
        <dbReference type="EMBL" id="QPP08281.1"/>
    </source>
</evidence>
<accession>A0A7T1T8C7</accession>
<feature type="transmembrane region" description="Helical" evidence="2">
    <location>
        <begin position="199"/>
        <end position="218"/>
    </location>
</feature>
<dbReference type="RefSeq" id="WP_197352076.1">
    <property type="nucleotide sequence ID" value="NZ_CP048882.1"/>
</dbReference>
<evidence type="ECO:0000256" key="1">
    <source>
        <dbReference type="SAM" id="MobiDB-lite"/>
    </source>
</evidence>
<dbReference type="Proteomes" id="UP000595046">
    <property type="component" value="Chromosome"/>
</dbReference>